<evidence type="ECO:0000313" key="1">
    <source>
        <dbReference type="EMBL" id="KAF7502491.1"/>
    </source>
</evidence>
<keyword evidence="2" id="KW-1185">Reference proteome</keyword>
<organism evidence="1 2">
    <name type="scientific">Endocarpon pusillum</name>
    <dbReference type="NCBI Taxonomy" id="364733"/>
    <lineage>
        <taxon>Eukaryota</taxon>
        <taxon>Fungi</taxon>
        <taxon>Dikarya</taxon>
        <taxon>Ascomycota</taxon>
        <taxon>Pezizomycotina</taxon>
        <taxon>Eurotiomycetes</taxon>
        <taxon>Chaetothyriomycetidae</taxon>
        <taxon>Verrucariales</taxon>
        <taxon>Verrucariaceae</taxon>
        <taxon>Endocarpon</taxon>
    </lineage>
</organism>
<comment type="caution">
    <text evidence="1">The sequence shown here is derived from an EMBL/GenBank/DDBJ whole genome shotgun (WGS) entry which is preliminary data.</text>
</comment>
<dbReference type="InterPro" id="IPR036673">
    <property type="entry name" value="Cyanovirin-N_sf"/>
</dbReference>
<gene>
    <name evidence="1" type="ORF">GJ744_005668</name>
</gene>
<dbReference type="SUPFAM" id="SSF51322">
    <property type="entry name" value="Cyanovirin-N"/>
    <property type="match status" value="1"/>
</dbReference>
<name>A0A8H7A8E2_9EURO</name>
<accession>A0A8H7A8E2</accession>
<dbReference type="Gene3D" id="2.30.60.10">
    <property type="entry name" value="Cyanovirin-N"/>
    <property type="match status" value="1"/>
</dbReference>
<dbReference type="OrthoDB" id="10349946at2759"/>
<protein>
    <submittedName>
        <fullName evidence="1">Uncharacterized protein</fullName>
    </submittedName>
</protein>
<proteinExistence type="predicted"/>
<reference evidence="1" key="1">
    <citation type="submission" date="2020-02" db="EMBL/GenBank/DDBJ databases">
        <authorList>
            <person name="Palmer J.M."/>
        </authorList>
    </citation>
    <scope>NUCLEOTIDE SEQUENCE</scope>
    <source>
        <strain evidence="1">EPUS1.4</strain>
        <tissue evidence="1">Thallus</tissue>
    </source>
</reference>
<sequence length="70" mass="7733">MSFYTYSQNTRLEKRDDKQYLVAELATGSAAGGDKAGWYVDSICLDDYISNDHGLLRWGKGPTSATPPET</sequence>
<dbReference type="AlphaFoldDB" id="A0A8H7A8E2"/>
<dbReference type="Proteomes" id="UP000606974">
    <property type="component" value="Unassembled WGS sequence"/>
</dbReference>
<evidence type="ECO:0000313" key="2">
    <source>
        <dbReference type="Proteomes" id="UP000606974"/>
    </source>
</evidence>
<dbReference type="EMBL" id="JAACFV010000246">
    <property type="protein sequence ID" value="KAF7502491.1"/>
    <property type="molecule type" value="Genomic_DNA"/>
</dbReference>